<organism evidence="1 2">
    <name type="scientific">Streptomyces blastmyceticus</name>
    <dbReference type="NCBI Taxonomy" id="68180"/>
    <lineage>
        <taxon>Bacteria</taxon>
        <taxon>Bacillati</taxon>
        <taxon>Actinomycetota</taxon>
        <taxon>Actinomycetes</taxon>
        <taxon>Kitasatosporales</taxon>
        <taxon>Streptomycetaceae</taxon>
        <taxon>Streptomyces</taxon>
    </lineage>
</organism>
<dbReference type="EMBL" id="BAAABW010000018">
    <property type="protein sequence ID" value="GAA0354927.1"/>
    <property type="molecule type" value="Genomic_DNA"/>
</dbReference>
<gene>
    <name evidence="1" type="ORF">GCM10010319_35120</name>
</gene>
<proteinExistence type="predicted"/>
<keyword evidence="2" id="KW-1185">Reference proteome</keyword>
<protein>
    <submittedName>
        <fullName evidence="1">Uncharacterized protein</fullName>
    </submittedName>
</protein>
<dbReference type="Proteomes" id="UP001500063">
    <property type="component" value="Unassembled WGS sequence"/>
</dbReference>
<evidence type="ECO:0000313" key="1">
    <source>
        <dbReference type="EMBL" id="GAA0354927.1"/>
    </source>
</evidence>
<dbReference type="RefSeq" id="WP_301889702.1">
    <property type="nucleotide sequence ID" value="NZ_BAAABW010000018.1"/>
</dbReference>
<name>A0ABN0X4G3_9ACTN</name>
<accession>A0ABN0X4G3</accession>
<evidence type="ECO:0000313" key="2">
    <source>
        <dbReference type="Proteomes" id="UP001500063"/>
    </source>
</evidence>
<comment type="caution">
    <text evidence="1">The sequence shown here is derived from an EMBL/GenBank/DDBJ whole genome shotgun (WGS) entry which is preliminary data.</text>
</comment>
<reference evidence="1 2" key="1">
    <citation type="journal article" date="2019" name="Int. J. Syst. Evol. Microbiol.">
        <title>The Global Catalogue of Microorganisms (GCM) 10K type strain sequencing project: providing services to taxonomists for standard genome sequencing and annotation.</title>
        <authorList>
            <consortium name="The Broad Institute Genomics Platform"/>
            <consortium name="The Broad Institute Genome Sequencing Center for Infectious Disease"/>
            <person name="Wu L."/>
            <person name="Ma J."/>
        </authorList>
    </citation>
    <scope>NUCLEOTIDE SEQUENCE [LARGE SCALE GENOMIC DNA]</scope>
    <source>
        <strain evidence="1 2">JCM 4565</strain>
    </source>
</reference>
<sequence length="80" mass="8825">MAIFGSLKRIPSPQIASMEQIEPCHCMCSVTHRGWHVCSEDAYPDLRLTFHLPAVGEVSFPVCGPCFDAASARWHEHSAA</sequence>